<dbReference type="InterPro" id="IPR058530">
    <property type="entry name" value="Baseplate_J-like_C"/>
</dbReference>
<proteinExistence type="inferred from homology"/>
<dbReference type="Pfam" id="PF26078">
    <property type="entry name" value="Baseplate_J_M"/>
    <property type="match status" value="1"/>
</dbReference>
<evidence type="ECO:0000259" key="3">
    <source>
        <dbReference type="Pfam" id="PF26078"/>
    </source>
</evidence>
<dbReference type="InterPro" id="IPR006949">
    <property type="entry name" value="Barrel_Baseplate_J-like"/>
</dbReference>
<reference evidence="5" key="1">
    <citation type="journal article" date="2021" name="Proc. Natl. Acad. Sci. U.S.A.">
        <title>A Catalog of Tens of Thousands of Viruses from Human Metagenomes Reveals Hidden Associations with Chronic Diseases.</title>
        <authorList>
            <person name="Tisza M.J."/>
            <person name="Buck C.B."/>
        </authorList>
    </citation>
    <scope>NUCLEOTIDE SEQUENCE</scope>
    <source>
        <strain evidence="5">CtQU013</strain>
    </source>
</reference>
<dbReference type="Pfam" id="PF04865">
    <property type="entry name" value="Baseplate_J"/>
    <property type="match status" value="1"/>
</dbReference>
<protein>
    <submittedName>
        <fullName evidence="5">Baseplate J like protein</fullName>
    </submittedName>
</protein>
<evidence type="ECO:0000259" key="2">
    <source>
        <dbReference type="Pfam" id="PF04865"/>
    </source>
</evidence>
<accession>A0A8S5NLL4</accession>
<organism evidence="5">
    <name type="scientific">Siphoviridae sp. ctQU013</name>
    <dbReference type="NCBI Taxonomy" id="2826329"/>
    <lineage>
        <taxon>Viruses</taxon>
        <taxon>Duplodnaviria</taxon>
        <taxon>Heunggongvirae</taxon>
        <taxon>Uroviricota</taxon>
        <taxon>Caudoviricetes</taxon>
    </lineage>
</organism>
<evidence type="ECO:0000256" key="1">
    <source>
        <dbReference type="ARBA" id="ARBA00038087"/>
    </source>
</evidence>
<dbReference type="InterPro" id="IPR052399">
    <property type="entry name" value="Phage_Baseplate_Assmbl_Protein"/>
</dbReference>
<feature type="domain" description="Baseplate J-like C-terminal" evidence="4">
    <location>
        <begin position="273"/>
        <end position="344"/>
    </location>
</feature>
<evidence type="ECO:0000259" key="4">
    <source>
        <dbReference type="Pfam" id="PF26079"/>
    </source>
</evidence>
<feature type="domain" description="Baseplate J-like central" evidence="3">
    <location>
        <begin position="187"/>
        <end position="260"/>
    </location>
</feature>
<dbReference type="Pfam" id="PF26079">
    <property type="entry name" value="Baseplate_J_C"/>
    <property type="match status" value="1"/>
</dbReference>
<dbReference type="PANTHER" id="PTHR37829:SF3">
    <property type="entry name" value="PROTEIN JAYE-RELATED"/>
    <property type="match status" value="1"/>
</dbReference>
<name>A0A8S5NLL4_9CAUD</name>
<evidence type="ECO:0000313" key="5">
    <source>
        <dbReference type="EMBL" id="DAD95622.1"/>
    </source>
</evidence>
<sequence length="345" mass="36764">MPFERPNLQTLIDRIDADLESRLSTSQLRRSNAKVYARVLAGVSHELHGFIEFLSRQLFFDTAEAEYLDRWASIYGLVRKQPSLASGTVVFTVLEEGATVPEGTLLQADNEAVYETTSAVSEGKASVRALTAGTAGNVSAGDTLVLVSPIEGISSECKTAEGISGGADEETDESLRARLLSRVREPPHAGTAADYKAWALEIEGVTRAWVYPLEGGPGTVVIRFVCDNSSDILPTAEMIKKVQAYIDSVRPVTANVTVSAPTIQAIPFTISGLDPNNDTVKAAVKASLETLFRQEGGPGAVIYLSHIRAAISAAVGETDHTLVTPAGNIALGNKILPTVGEITWQ</sequence>
<feature type="domain" description="Baseplate protein J-like barrel" evidence="2">
    <location>
        <begin position="88"/>
        <end position="166"/>
    </location>
</feature>
<dbReference type="InterPro" id="IPR058531">
    <property type="entry name" value="Baseplate_J_M"/>
</dbReference>
<comment type="similarity">
    <text evidence="1">Belongs to the Mu gp47/PBSX XkdT family.</text>
</comment>
<dbReference type="EMBL" id="BK015198">
    <property type="protein sequence ID" value="DAD95622.1"/>
    <property type="molecule type" value="Genomic_DNA"/>
</dbReference>
<dbReference type="PANTHER" id="PTHR37829">
    <property type="entry name" value="PHAGE-LIKE ELEMENT PBSX PROTEIN XKDT"/>
    <property type="match status" value="1"/>
</dbReference>